<organism evidence="5 6">
    <name type="scientific">Micromonospora thermarum</name>
    <dbReference type="NCBI Taxonomy" id="2720024"/>
    <lineage>
        <taxon>Bacteria</taxon>
        <taxon>Bacillati</taxon>
        <taxon>Actinomycetota</taxon>
        <taxon>Actinomycetes</taxon>
        <taxon>Micromonosporales</taxon>
        <taxon>Micromonosporaceae</taxon>
        <taxon>Micromonospora</taxon>
    </lineage>
</organism>
<reference evidence="5 6" key="1">
    <citation type="submission" date="2020-03" db="EMBL/GenBank/DDBJ databases">
        <title>WGS of actinomycetes isolated from Thailand.</title>
        <authorList>
            <person name="Thawai C."/>
        </authorList>
    </citation>
    <scope>NUCLEOTIDE SEQUENCE [LARGE SCALE GENOMIC DNA]</scope>
    <source>
        <strain evidence="5 6">HSS6-12</strain>
    </source>
</reference>
<evidence type="ECO:0000256" key="3">
    <source>
        <dbReference type="ARBA" id="ARBA00023315"/>
    </source>
</evidence>
<dbReference type="PANTHER" id="PTHR11104:SF0">
    <property type="entry name" value="SPBETA PROPHAGE-DERIVED AMINOGLYCOSIDE N(3')-ACETYLTRANSFERASE-LIKE PROTEIN YOKD"/>
    <property type="match status" value="1"/>
</dbReference>
<keyword evidence="2 4" id="KW-0808">Transferase</keyword>
<gene>
    <name evidence="5" type="ORF">HCJ94_02945</name>
</gene>
<dbReference type="Proteomes" id="UP000783871">
    <property type="component" value="Unassembled WGS sequence"/>
</dbReference>
<evidence type="ECO:0000256" key="4">
    <source>
        <dbReference type="RuleBase" id="RU365031"/>
    </source>
</evidence>
<dbReference type="EC" id="2.3.1.-" evidence="4"/>
<sequence length="287" mass="29998">MTVGRAGLAADLRALGLPIGATVLVHASLRRIGPVAGGPAAVLAALGDVLGPAGTVVVPTQTAGNSNTSPAFRAATAGLTAAEAAEVEARIPPFDPDRSPAEGMGALAEHVRRQPGAVRSRHPQTSFAALGPAAAALTAVHDLECHLGERSPQAALYAADALVLLLGVDYAKCTAFHLAEYRLRPPPASRPYRCYVRDEAGRRVRRDFLALDLDDSDFPRIGAALDRRPEVRRGPVGAGTGRLVRVRAAVDFAGRWMSGHRTRGRFRVCHCRYCGPAGVSPSDGSGV</sequence>
<comment type="catalytic activity">
    <reaction evidence="4">
        <text>a 2-deoxystreptamine antibiotic + acetyl-CoA = an N(3)-acetyl-2-deoxystreptamine antibiotic + CoA + H(+)</text>
        <dbReference type="Rhea" id="RHEA:12665"/>
        <dbReference type="ChEBI" id="CHEBI:15378"/>
        <dbReference type="ChEBI" id="CHEBI:57287"/>
        <dbReference type="ChEBI" id="CHEBI:57288"/>
        <dbReference type="ChEBI" id="CHEBI:57921"/>
        <dbReference type="ChEBI" id="CHEBI:77452"/>
        <dbReference type="EC" id="2.3.1.81"/>
    </reaction>
</comment>
<dbReference type="InterPro" id="IPR003679">
    <property type="entry name" value="Amioglycoside_AcTrfase"/>
</dbReference>
<dbReference type="Pfam" id="PF02522">
    <property type="entry name" value="Antibiotic_NAT"/>
    <property type="match status" value="1"/>
</dbReference>
<dbReference type="PANTHER" id="PTHR11104">
    <property type="entry name" value="AMINOGLYCOSIDE N3-ACETYLTRANSFERASE"/>
    <property type="match status" value="1"/>
</dbReference>
<keyword evidence="3 4" id="KW-0012">Acyltransferase</keyword>
<name>A0ABX0YZM5_9ACTN</name>
<evidence type="ECO:0000256" key="2">
    <source>
        <dbReference type="ARBA" id="ARBA00022679"/>
    </source>
</evidence>
<protein>
    <recommendedName>
        <fullName evidence="4">Aminoglycoside N(3)-acetyltransferase</fullName>
        <ecNumber evidence="4">2.3.1.-</ecNumber>
    </recommendedName>
</protein>
<dbReference type="InterPro" id="IPR028345">
    <property type="entry name" value="Antibiotic_NAT-like"/>
</dbReference>
<dbReference type="EMBL" id="JAATEO010000002">
    <property type="protein sequence ID" value="NJP30970.1"/>
    <property type="molecule type" value="Genomic_DNA"/>
</dbReference>
<comment type="similarity">
    <text evidence="1 4">Belongs to the antibiotic N-acetyltransferase family.</text>
</comment>
<comment type="caution">
    <text evidence="5">The sequence shown here is derived from an EMBL/GenBank/DDBJ whole genome shotgun (WGS) entry which is preliminary data.</text>
</comment>
<dbReference type="RefSeq" id="WP_167999381.1">
    <property type="nucleotide sequence ID" value="NZ_JAATEO010000002.1"/>
</dbReference>
<proteinExistence type="inferred from homology"/>
<evidence type="ECO:0000313" key="6">
    <source>
        <dbReference type="Proteomes" id="UP000783871"/>
    </source>
</evidence>
<dbReference type="SUPFAM" id="SSF110710">
    <property type="entry name" value="TTHA0583/YokD-like"/>
    <property type="match status" value="1"/>
</dbReference>
<accession>A0ABX0YZM5</accession>
<evidence type="ECO:0000313" key="5">
    <source>
        <dbReference type="EMBL" id="NJP30970.1"/>
    </source>
</evidence>
<keyword evidence="6" id="KW-1185">Reference proteome</keyword>
<keyword evidence="4" id="KW-0046">Antibiotic resistance</keyword>
<evidence type="ECO:0000256" key="1">
    <source>
        <dbReference type="ARBA" id="ARBA00006383"/>
    </source>
</evidence>